<evidence type="ECO:0000313" key="2">
    <source>
        <dbReference type="Proteomes" id="UP001341840"/>
    </source>
</evidence>
<protein>
    <submittedName>
        <fullName evidence="1">Uncharacterized protein</fullName>
    </submittedName>
</protein>
<organism evidence="1 2">
    <name type="scientific">Stylosanthes scabra</name>
    <dbReference type="NCBI Taxonomy" id="79078"/>
    <lineage>
        <taxon>Eukaryota</taxon>
        <taxon>Viridiplantae</taxon>
        <taxon>Streptophyta</taxon>
        <taxon>Embryophyta</taxon>
        <taxon>Tracheophyta</taxon>
        <taxon>Spermatophyta</taxon>
        <taxon>Magnoliopsida</taxon>
        <taxon>eudicotyledons</taxon>
        <taxon>Gunneridae</taxon>
        <taxon>Pentapetalae</taxon>
        <taxon>rosids</taxon>
        <taxon>fabids</taxon>
        <taxon>Fabales</taxon>
        <taxon>Fabaceae</taxon>
        <taxon>Papilionoideae</taxon>
        <taxon>50 kb inversion clade</taxon>
        <taxon>dalbergioids sensu lato</taxon>
        <taxon>Dalbergieae</taxon>
        <taxon>Pterocarpus clade</taxon>
        <taxon>Stylosanthes</taxon>
    </lineage>
</organism>
<reference evidence="1 2" key="1">
    <citation type="journal article" date="2023" name="Plants (Basel)">
        <title>Bridging the Gap: Combining Genomics and Transcriptomics Approaches to Understand Stylosanthes scabra, an Orphan Legume from the Brazilian Caatinga.</title>
        <authorList>
            <person name="Ferreira-Neto J.R.C."/>
            <person name="da Silva M.D."/>
            <person name="Binneck E."/>
            <person name="de Melo N.F."/>
            <person name="da Silva R.H."/>
            <person name="de Melo A.L.T.M."/>
            <person name="Pandolfi V."/>
            <person name="Bustamante F.O."/>
            <person name="Brasileiro-Vidal A.C."/>
            <person name="Benko-Iseppon A.M."/>
        </authorList>
    </citation>
    <scope>NUCLEOTIDE SEQUENCE [LARGE SCALE GENOMIC DNA]</scope>
    <source>
        <tissue evidence="1">Leaves</tissue>
    </source>
</reference>
<gene>
    <name evidence="1" type="ORF">PIB30_017728</name>
</gene>
<evidence type="ECO:0000313" key="1">
    <source>
        <dbReference type="EMBL" id="MED6132294.1"/>
    </source>
</evidence>
<name>A0ABU6S7P2_9FABA</name>
<dbReference type="EMBL" id="JASCZI010060467">
    <property type="protein sequence ID" value="MED6132294.1"/>
    <property type="molecule type" value="Genomic_DNA"/>
</dbReference>
<keyword evidence="2" id="KW-1185">Reference proteome</keyword>
<comment type="caution">
    <text evidence="1">The sequence shown here is derived from an EMBL/GenBank/DDBJ whole genome shotgun (WGS) entry which is preliminary data.</text>
</comment>
<sequence length="186" mass="20542">MMPEGTGRPRWDGFWKMFGEPPAPPVADQCTVTFSWLRSTFGVLPDHLTDEMVLMHARAYIWMLLSICLFGDKTGAWAHVHWLPYVAHGRSRSIQLGVRNASLAVQEPVSSSQQDCRPDGRAVGSAAELDFLAVVYISPHIRRERSPTVASQEATRFDALRRVRMSPVSDVGGRSGVRPTHSAGGT</sequence>
<accession>A0ABU6S7P2</accession>
<dbReference type="Proteomes" id="UP001341840">
    <property type="component" value="Unassembled WGS sequence"/>
</dbReference>
<proteinExistence type="predicted"/>